<dbReference type="InterPro" id="IPR001806">
    <property type="entry name" value="Small_GTPase"/>
</dbReference>
<dbReference type="SMART" id="SM00174">
    <property type="entry name" value="RHO"/>
    <property type="match status" value="1"/>
</dbReference>
<dbReference type="OrthoDB" id="8830751at2759"/>
<dbReference type="GO" id="GO:0005525">
    <property type="term" value="F:GTP binding"/>
    <property type="evidence" value="ECO:0007669"/>
    <property type="project" value="InterPro"/>
</dbReference>
<feature type="domain" description="GH29D-like beta-sandwich" evidence="2">
    <location>
        <begin position="495"/>
        <end position="544"/>
    </location>
</feature>
<feature type="compositionally biased region" description="Polar residues" evidence="1">
    <location>
        <begin position="561"/>
        <end position="577"/>
    </location>
</feature>
<evidence type="ECO:0000256" key="1">
    <source>
        <dbReference type="SAM" id="MobiDB-lite"/>
    </source>
</evidence>
<accession>A0A422P4M4</accession>
<dbReference type="Pfam" id="PF13287">
    <property type="entry name" value="Fn3_assoc"/>
    <property type="match status" value="1"/>
</dbReference>
<name>A0A422P4M4_TRYRA</name>
<dbReference type="InterPro" id="IPR026876">
    <property type="entry name" value="Fn3_assoc_repeat"/>
</dbReference>
<dbReference type="EMBL" id="MKGL01000003">
    <property type="protein sequence ID" value="RNF12677.1"/>
    <property type="molecule type" value="Genomic_DNA"/>
</dbReference>
<dbReference type="GO" id="GO:0003924">
    <property type="term" value="F:GTPase activity"/>
    <property type="evidence" value="ECO:0007669"/>
    <property type="project" value="InterPro"/>
</dbReference>
<feature type="compositionally biased region" description="Polar residues" evidence="1">
    <location>
        <begin position="683"/>
        <end position="694"/>
    </location>
</feature>
<dbReference type="OMA" id="QQMLRCH"/>
<evidence type="ECO:0000313" key="3">
    <source>
        <dbReference type="EMBL" id="RNF12677.1"/>
    </source>
</evidence>
<feature type="compositionally biased region" description="Low complexity" evidence="1">
    <location>
        <begin position="668"/>
        <end position="682"/>
    </location>
</feature>
<proteinExistence type="predicted"/>
<feature type="compositionally biased region" description="Polar residues" evidence="1">
    <location>
        <begin position="595"/>
        <end position="610"/>
    </location>
</feature>
<dbReference type="InterPro" id="IPR059177">
    <property type="entry name" value="GH29D-like_dom"/>
</dbReference>
<dbReference type="PROSITE" id="PS51421">
    <property type="entry name" value="RAS"/>
    <property type="match status" value="1"/>
</dbReference>
<feature type="region of interest" description="Disordered" evidence="1">
    <location>
        <begin position="594"/>
        <end position="707"/>
    </location>
</feature>
<dbReference type="RefSeq" id="XP_029242907.1">
    <property type="nucleotide sequence ID" value="XM_029377311.1"/>
</dbReference>
<dbReference type="Gene3D" id="3.40.50.300">
    <property type="entry name" value="P-loop containing nucleotide triphosphate hydrolases"/>
    <property type="match status" value="1"/>
</dbReference>
<dbReference type="GeneID" id="40324160"/>
<dbReference type="Proteomes" id="UP000283634">
    <property type="component" value="Unassembled WGS sequence"/>
</dbReference>
<dbReference type="Pfam" id="PF13290">
    <property type="entry name" value="CHB_HEX_C_1"/>
    <property type="match status" value="1"/>
</dbReference>
<protein>
    <submittedName>
        <fullName evidence="3">Putative ras-related GTP-binding protein</fullName>
    </submittedName>
</protein>
<keyword evidence="4" id="KW-1185">Reference proteome</keyword>
<feature type="compositionally biased region" description="Low complexity" evidence="1">
    <location>
        <begin position="636"/>
        <end position="655"/>
    </location>
</feature>
<comment type="caution">
    <text evidence="3">The sequence shown here is derived from an EMBL/GenBank/DDBJ whole genome shotgun (WGS) entry which is preliminary data.</text>
</comment>
<organism evidence="3 4">
    <name type="scientific">Trypanosoma rangeli</name>
    <dbReference type="NCBI Taxonomy" id="5698"/>
    <lineage>
        <taxon>Eukaryota</taxon>
        <taxon>Discoba</taxon>
        <taxon>Euglenozoa</taxon>
        <taxon>Kinetoplastea</taxon>
        <taxon>Metakinetoplastina</taxon>
        <taxon>Trypanosomatida</taxon>
        <taxon>Trypanosomatidae</taxon>
        <taxon>Trypanosoma</taxon>
        <taxon>Herpetosoma</taxon>
    </lineage>
</organism>
<dbReference type="InterPro" id="IPR027417">
    <property type="entry name" value="P-loop_NTPase"/>
</dbReference>
<dbReference type="VEuPathDB" id="TriTrypDB:TRSC58_07204"/>
<gene>
    <name evidence="3" type="ORF">TraAM80_00227</name>
</gene>
<reference evidence="3 4" key="1">
    <citation type="journal article" date="2018" name="BMC Genomics">
        <title>Genomic comparison of Trypanosoma conorhini and Trypanosoma rangeli to Trypanosoma cruzi strains of high and low virulence.</title>
        <authorList>
            <person name="Bradwell K.R."/>
            <person name="Koparde V.N."/>
            <person name="Matveyev A.V."/>
            <person name="Serrano M.G."/>
            <person name="Alves J.M."/>
            <person name="Parikh H."/>
            <person name="Huang B."/>
            <person name="Lee V."/>
            <person name="Espinosa-Alvarez O."/>
            <person name="Ortiz P.A."/>
            <person name="Costa-Martins A.G."/>
            <person name="Teixeira M.M."/>
            <person name="Buck G.A."/>
        </authorList>
    </citation>
    <scope>NUCLEOTIDE SEQUENCE [LARGE SCALE GENOMIC DNA]</scope>
    <source>
        <strain evidence="3 4">AM80</strain>
    </source>
</reference>
<feature type="region of interest" description="Disordered" evidence="1">
    <location>
        <begin position="561"/>
        <end position="580"/>
    </location>
</feature>
<evidence type="ECO:0000259" key="2">
    <source>
        <dbReference type="Pfam" id="PF13290"/>
    </source>
</evidence>
<evidence type="ECO:0000313" key="4">
    <source>
        <dbReference type="Proteomes" id="UP000283634"/>
    </source>
</evidence>
<sequence>MALHHISDMTLEELECFVRQDGEALHLSPADVIALHLHRQRRAYLAGRERPACVNAITKGDDGPSCHSLRLLVLGDETDDKLGLAALLLHGGWGSPRQEPLVFGLGAAADDDNDDVEPRDNESGGCATRTAFPRVKVLVPGVADVTASLRGELCLASDVILLCFSVGNRDTLDALRQRWWREEVGRAFTVLAQDLADTCHVVRWPVTPVVVVGLAAETRRTPTAGHTPLVSHTEAVQLAQAMGASKYVEILSGNLHHARSLVTQCIHVTHAFQHSLTTEAGAAAVSFLAAAKQQMLRCHLKVPRPDGKVDLETMKLRLHVTPGITYVMTFDGTDPRWHASSVQVPHDGVVDLRPYCKQPGTVLHICGMARCAHSSDVLEVEVPSTLRPPSGYFDAVWRRFVLVAAPGDTAVAHREVRYTLDGTQPTKTSMLYVHPIALDTASSVDAPWGSWRSAVPPPPVIRLASFAAGDFASPVVTYEVPAVLDTPRIVYSAHDTTVYLASPHQTADYRYTLDGTTPTPASPLYTGPLSLAADATREVRVVAFPKVLFSSREAVVYVPQGSATTGNFPTATSNRRQGTSRRAFHTTRAAMMRGQCSSQKLRSNSGSGLINSFIGGRAAERRGRHVSGGNEEGSEPSRMLARSPMSSSSYAVSPRLRTATRASLHRFNGSNGSRGSSSNNNNKTPNTAYTAKVTSRQRRDSFKSTSSWAVQGRVPSAVAHTEYDDGGDEKLLQFTMASAAEGCAITLDQKSGSPRQDVRSNLNLDARETLGNPLCTADNNMVVFEFPNPISLSCITVVTPGDGMGATSYEVEVKHAHGTGFLSVGSGELRDMKGVQTMNVLANTRLFPIDKVRCVFGGMTASGFRVKDLKVHGKSFK</sequence>
<dbReference type="AlphaFoldDB" id="A0A422P4M4"/>